<dbReference type="Pfam" id="PF01529">
    <property type="entry name" value="DHHC"/>
    <property type="match status" value="1"/>
</dbReference>
<evidence type="ECO:0000259" key="9">
    <source>
        <dbReference type="Pfam" id="PF01529"/>
    </source>
</evidence>
<evidence type="ECO:0000256" key="2">
    <source>
        <dbReference type="ARBA" id="ARBA00022679"/>
    </source>
</evidence>
<reference evidence="10 11" key="1">
    <citation type="submission" date="2016-11" db="EMBL/GenBank/DDBJ databases">
        <title>The macronuclear genome of Stentor coeruleus: a giant cell with tiny introns.</title>
        <authorList>
            <person name="Slabodnick M."/>
            <person name="Ruby J.G."/>
            <person name="Reiff S.B."/>
            <person name="Swart E.C."/>
            <person name="Gosai S."/>
            <person name="Prabakaran S."/>
            <person name="Witkowska E."/>
            <person name="Larue G.E."/>
            <person name="Fisher S."/>
            <person name="Freeman R.M."/>
            <person name="Gunawardena J."/>
            <person name="Chu W."/>
            <person name="Stover N.A."/>
            <person name="Gregory B.D."/>
            <person name="Nowacki M."/>
            <person name="Derisi J."/>
            <person name="Roy S.W."/>
            <person name="Marshall W.F."/>
            <person name="Sood P."/>
        </authorList>
    </citation>
    <scope>NUCLEOTIDE SEQUENCE [LARGE SCALE GENOMIC DNA]</scope>
    <source>
        <strain evidence="10">WM001</strain>
    </source>
</reference>
<keyword evidence="3 7" id="KW-0812">Transmembrane</keyword>
<dbReference type="InterPro" id="IPR039859">
    <property type="entry name" value="PFA4/ZDH16/20/ERF2-like"/>
</dbReference>
<keyword evidence="6 7" id="KW-0012">Acyltransferase</keyword>
<feature type="chain" id="PRO_5012300239" description="Palmitoyltransferase" evidence="8">
    <location>
        <begin position="19"/>
        <end position="226"/>
    </location>
</feature>
<accession>A0A1R2AT31</accession>
<feature type="transmembrane region" description="Helical" evidence="7">
    <location>
        <begin position="106"/>
        <end position="127"/>
    </location>
</feature>
<evidence type="ECO:0000256" key="5">
    <source>
        <dbReference type="ARBA" id="ARBA00023136"/>
    </source>
</evidence>
<name>A0A1R2AT31_9CILI</name>
<comment type="catalytic activity">
    <reaction evidence="7">
        <text>L-cysteinyl-[protein] + hexadecanoyl-CoA = S-hexadecanoyl-L-cysteinyl-[protein] + CoA</text>
        <dbReference type="Rhea" id="RHEA:36683"/>
        <dbReference type="Rhea" id="RHEA-COMP:10131"/>
        <dbReference type="Rhea" id="RHEA-COMP:11032"/>
        <dbReference type="ChEBI" id="CHEBI:29950"/>
        <dbReference type="ChEBI" id="CHEBI:57287"/>
        <dbReference type="ChEBI" id="CHEBI:57379"/>
        <dbReference type="ChEBI" id="CHEBI:74151"/>
        <dbReference type="EC" id="2.3.1.225"/>
    </reaction>
</comment>
<keyword evidence="11" id="KW-1185">Reference proteome</keyword>
<evidence type="ECO:0000313" key="10">
    <source>
        <dbReference type="EMBL" id="OMJ67632.1"/>
    </source>
</evidence>
<evidence type="ECO:0000256" key="8">
    <source>
        <dbReference type="SAM" id="SignalP"/>
    </source>
</evidence>
<evidence type="ECO:0000256" key="6">
    <source>
        <dbReference type="ARBA" id="ARBA00023315"/>
    </source>
</evidence>
<keyword evidence="4 7" id="KW-1133">Transmembrane helix</keyword>
<evidence type="ECO:0000313" key="11">
    <source>
        <dbReference type="Proteomes" id="UP000187209"/>
    </source>
</evidence>
<dbReference type="GO" id="GO:0016020">
    <property type="term" value="C:membrane"/>
    <property type="evidence" value="ECO:0007669"/>
    <property type="project" value="UniProtKB-SubCell"/>
</dbReference>
<evidence type="ECO:0000256" key="3">
    <source>
        <dbReference type="ARBA" id="ARBA00022692"/>
    </source>
</evidence>
<protein>
    <recommendedName>
        <fullName evidence="7">Palmitoyltransferase</fullName>
        <ecNumber evidence="7">2.3.1.225</ecNumber>
    </recommendedName>
</protein>
<dbReference type="GO" id="GO:0019706">
    <property type="term" value="F:protein-cysteine S-palmitoyltransferase activity"/>
    <property type="evidence" value="ECO:0007669"/>
    <property type="project" value="UniProtKB-EC"/>
</dbReference>
<keyword evidence="5 7" id="KW-0472">Membrane</keyword>
<dbReference type="EMBL" id="MPUH01001463">
    <property type="protein sequence ID" value="OMJ67632.1"/>
    <property type="molecule type" value="Genomic_DNA"/>
</dbReference>
<feature type="signal peptide" evidence="8">
    <location>
        <begin position="1"/>
        <end position="18"/>
    </location>
</feature>
<comment type="subcellular location">
    <subcellularLocation>
        <location evidence="1">Membrane</location>
        <topology evidence="1">Multi-pass membrane protein</topology>
    </subcellularLocation>
</comment>
<comment type="caution">
    <text evidence="10">The sequence shown here is derived from an EMBL/GenBank/DDBJ whole genome shotgun (WGS) entry which is preliminary data.</text>
</comment>
<comment type="similarity">
    <text evidence="7">Belongs to the DHHC palmitoyltransferase family.</text>
</comment>
<keyword evidence="8" id="KW-0732">Signal</keyword>
<feature type="transmembrane region" description="Helical" evidence="7">
    <location>
        <begin position="147"/>
        <end position="171"/>
    </location>
</feature>
<keyword evidence="2 7" id="KW-0808">Transferase</keyword>
<evidence type="ECO:0000256" key="7">
    <source>
        <dbReference type="RuleBase" id="RU079119"/>
    </source>
</evidence>
<dbReference type="EC" id="2.3.1.225" evidence="7"/>
<proteinExistence type="inferred from homology"/>
<feature type="domain" description="Palmitoyltransferase DHHC" evidence="9">
    <location>
        <begin position="63"/>
        <end position="190"/>
    </location>
</feature>
<evidence type="ECO:0000256" key="4">
    <source>
        <dbReference type="ARBA" id="ARBA00022989"/>
    </source>
</evidence>
<comment type="domain">
    <text evidence="7">The DHHC domain is required for palmitoyltransferase activity.</text>
</comment>
<dbReference type="Proteomes" id="UP000187209">
    <property type="component" value="Unassembled WGS sequence"/>
</dbReference>
<dbReference type="PANTHER" id="PTHR12246">
    <property type="entry name" value="PALMITOYLTRANSFERASE ZDHHC16"/>
    <property type="match status" value="1"/>
</dbReference>
<dbReference type="PROSITE" id="PS50216">
    <property type="entry name" value="DHHC"/>
    <property type="match status" value="1"/>
</dbReference>
<dbReference type="AlphaFoldDB" id="A0A1R2AT31"/>
<sequence>MTYTMIIFIFATIWTSYAHEIKEKGLCTWLLWFIYSFITFSAIANHAVCMITSVKPQSLQGPSCPKCQNPKDRHVHHCSRCNTCIYKMDHHCFWVNNCVGLYNQKLYILFLTYIALFTSISAALIFLSKILCSFSNDLNFCYLQESWVLDLCKMISLIICFFFFAFVTYLLTEQYDSLLTNLSQIDRLKNLTVNQPVPLKISLEKIFGGKLSIMWILPIAARKLDD</sequence>
<dbReference type="InterPro" id="IPR001594">
    <property type="entry name" value="Palmitoyltrfase_DHHC"/>
</dbReference>
<evidence type="ECO:0000256" key="1">
    <source>
        <dbReference type="ARBA" id="ARBA00004141"/>
    </source>
</evidence>
<dbReference type="OrthoDB" id="298126at2759"/>
<organism evidence="10 11">
    <name type="scientific">Stentor coeruleus</name>
    <dbReference type="NCBI Taxonomy" id="5963"/>
    <lineage>
        <taxon>Eukaryota</taxon>
        <taxon>Sar</taxon>
        <taxon>Alveolata</taxon>
        <taxon>Ciliophora</taxon>
        <taxon>Postciliodesmatophora</taxon>
        <taxon>Heterotrichea</taxon>
        <taxon>Heterotrichida</taxon>
        <taxon>Stentoridae</taxon>
        <taxon>Stentor</taxon>
    </lineage>
</organism>
<feature type="transmembrane region" description="Helical" evidence="7">
    <location>
        <begin position="28"/>
        <end position="48"/>
    </location>
</feature>
<gene>
    <name evidence="10" type="ORF">SteCoe_35153</name>
</gene>